<keyword evidence="2" id="KW-1185">Reference proteome</keyword>
<sequence>MPNYACSCTAASQPSVYRVGRFFSSIYRGPKTIEIAENAQTSGMPLVSVGAAIILNWHRASGHKSEDPQCQNHHRYGTWQEKTEPDVRGMNVSTEGGVAFTYCYHRHLVSQGVRGSMVSGLDLCGQLCGDWKLMMARALWSSASEHTILNMSCATNGSDSTT</sequence>
<dbReference type="Proteomes" id="UP000076532">
    <property type="component" value="Unassembled WGS sequence"/>
</dbReference>
<reference evidence="1 2" key="1">
    <citation type="journal article" date="2016" name="Mol. Biol. Evol.">
        <title>Comparative Genomics of Early-Diverging Mushroom-Forming Fungi Provides Insights into the Origins of Lignocellulose Decay Capabilities.</title>
        <authorList>
            <person name="Nagy L.G."/>
            <person name="Riley R."/>
            <person name="Tritt A."/>
            <person name="Adam C."/>
            <person name="Daum C."/>
            <person name="Floudas D."/>
            <person name="Sun H."/>
            <person name="Yadav J.S."/>
            <person name="Pangilinan J."/>
            <person name="Larsson K.H."/>
            <person name="Matsuura K."/>
            <person name="Barry K."/>
            <person name="Labutti K."/>
            <person name="Kuo R."/>
            <person name="Ohm R.A."/>
            <person name="Bhattacharya S.S."/>
            <person name="Shirouzu T."/>
            <person name="Yoshinaga Y."/>
            <person name="Martin F.M."/>
            <person name="Grigoriev I.V."/>
            <person name="Hibbett D.S."/>
        </authorList>
    </citation>
    <scope>NUCLEOTIDE SEQUENCE [LARGE SCALE GENOMIC DNA]</scope>
    <source>
        <strain evidence="1 2">CBS 109695</strain>
    </source>
</reference>
<protein>
    <submittedName>
        <fullName evidence="1">Uncharacterized protein</fullName>
    </submittedName>
</protein>
<accession>A0A166XF78</accession>
<evidence type="ECO:0000313" key="2">
    <source>
        <dbReference type="Proteomes" id="UP000076532"/>
    </source>
</evidence>
<gene>
    <name evidence="1" type="ORF">FIBSPDRAFT_14978</name>
</gene>
<dbReference type="EMBL" id="KV417480">
    <property type="protein sequence ID" value="KZP34725.1"/>
    <property type="molecule type" value="Genomic_DNA"/>
</dbReference>
<evidence type="ECO:0000313" key="1">
    <source>
        <dbReference type="EMBL" id="KZP34725.1"/>
    </source>
</evidence>
<proteinExistence type="predicted"/>
<organism evidence="1 2">
    <name type="scientific">Athelia psychrophila</name>
    <dbReference type="NCBI Taxonomy" id="1759441"/>
    <lineage>
        <taxon>Eukaryota</taxon>
        <taxon>Fungi</taxon>
        <taxon>Dikarya</taxon>
        <taxon>Basidiomycota</taxon>
        <taxon>Agaricomycotina</taxon>
        <taxon>Agaricomycetes</taxon>
        <taxon>Agaricomycetidae</taxon>
        <taxon>Atheliales</taxon>
        <taxon>Atheliaceae</taxon>
        <taxon>Athelia</taxon>
    </lineage>
</organism>
<dbReference type="AlphaFoldDB" id="A0A166XF78"/>
<name>A0A166XF78_9AGAM</name>